<dbReference type="AlphaFoldDB" id="A0AAD8FMF4"/>
<feature type="region of interest" description="Disordered" evidence="1">
    <location>
        <begin position="219"/>
        <end position="283"/>
    </location>
</feature>
<feature type="compositionally biased region" description="Polar residues" evidence="1">
    <location>
        <begin position="106"/>
        <end position="115"/>
    </location>
</feature>
<reference evidence="2" key="2">
    <citation type="submission" date="2023-04" db="EMBL/GenBank/DDBJ databases">
        <authorList>
            <person name="Bu L."/>
            <person name="Lu L."/>
            <person name="Laidemitt M.R."/>
            <person name="Zhang S.M."/>
            <person name="Mutuku M."/>
            <person name="Mkoji G."/>
            <person name="Steinauer M."/>
            <person name="Loker E.S."/>
        </authorList>
    </citation>
    <scope>NUCLEOTIDE SEQUENCE</scope>
    <source>
        <strain evidence="2">KasaAsao</strain>
        <tissue evidence="2">Whole Snail</tissue>
    </source>
</reference>
<organism evidence="2 3">
    <name type="scientific">Biomphalaria pfeifferi</name>
    <name type="common">Bloodfluke planorb</name>
    <name type="synonym">Freshwater snail</name>
    <dbReference type="NCBI Taxonomy" id="112525"/>
    <lineage>
        <taxon>Eukaryota</taxon>
        <taxon>Metazoa</taxon>
        <taxon>Spiralia</taxon>
        <taxon>Lophotrochozoa</taxon>
        <taxon>Mollusca</taxon>
        <taxon>Gastropoda</taxon>
        <taxon>Heterobranchia</taxon>
        <taxon>Euthyneura</taxon>
        <taxon>Panpulmonata</taxon>
        <taxon>Hygrophila</taxon>
        <taxon>Lymnaeoidea</taxon>
        <taxon>Planorbidae</taxon>
        <taxon>Biomphalaria</taxon>
    </lineage>
</organism>
<name>A0AAD8FMF4_BIOPF</name>
<evidence type="ECO:0000256" key="1">
    <source>
        <dbReference type="SAM" id="MobiDB-lite"/>
    </source>
</evidence>
<comment type="caution">
    <text evidence="2">The sequence shown here is derived from an EMBL/GenBank/DDBJ whole genome shotgun (WGS) entry which is preliminary data.</text>
</comment>
<dbReference type="EMBL" id="JASAOG010000001">
    <property type="protein sequence ID" value="KAK0070397.1"/>
    <property type="molecule type" value="Genomic_DNA"/>
</dbReference>
<protein>
    <submittedName>
        <fullName evidence="2">Uncharacterized protein</fullName>
    </submittedName>
</protein>
<accession>A0AAD8FMF4</accession>
<feature type="region of interest" description="Disordered" evidence="1">
    <location>
        <begin position="83"/>
        <end position="115"/>
    </location>
</feature>
<feature type="compositionally biased region" description="Polar residues" evidence="1">
    <location>
        <begin position="229"/>
        <end position="247"/>
    </location>
</feature>
<feature type="compositionally biased region" description="Basic and acidic residues" evidence="1">
    <location>
        <begin position="83"/>
        <end position="105"/>
    </location>
</feature>
<dbReference type="Proteomes" id="UP001233172">
    <property type="component" value="Unassembled WGS sequence"/>
</dbReference>
<keyword evidence="3" id="KW-1185">Reference proteome</keyword>
<feature type="compositionally biased region" description="Basic and acidic residues" evidence="1">
    <location>
        <begin position="253"/>
        <end position="267"/>
    </location>
</feature>
<feature type="non-terminal residue" evidence="2">
    <location>
        <position position="378"/>
    </location>
</feature>
<proteinExistence type="predicted"/>
<evidence type="ECO:0000313" key="2">
    <source>
        <dbReference type="EMBL" id="KAK0070397.1"/>
    </source>
</evidence>
<gene>
    <name evidence="2" type="ORF">Bpfe_000380</name>
</gene>
<evidence type="ECO:0000313" key="3">
    <source>
        <dbReference type="Proteomes" id="UP001233172"/>
    </source>
</evidence>
<reference evidence="2" key="1">
    <citation type="journal article" date="2023" name="PLoS Negl. Trop. Dis.">
        <title>A genome sequence for Biomphalaria pfeifferi, the major vector snail for the human-infecting parasite Schistosoma mansoni.</title>
        <authorList>
            <person name="Bu L."/>
            <person name="Lu L."/>
            <person name="Laidemitt M.R."/>
            <person name="Zhang S.M."/>
            <person name="Mutuku M."/>
            <person name="Mkoji G."/>
            <person name="Steinauer M."/>
            <person name="Loker E.S."/>
        </authorList>
    </citation>
    <scope>NUCLEOTIDE SEQUENCE</scope>
    <source>
        <strain evidence="2">KasaAsao</strain>
    </source>
</reference>
<sequence>MECRMSDRSAATHTLSQCLTVSSKYLCVSTLHNSKVPKSSFKALSEISDVKVIIPGSYQSKTRNKLISTLLYDTLNEASLTTSRDKKKQDVSVRMKESWNNDNERQSNTTPSENVLGLTSNTIETRVGFTSKPITIRLRGEERPNSTPKKAVLRSRANTRLTGDTVREKTTIQGKEIVKRAEDIRAIEHAVILNRAPTGNSATPLTTLAELGARPLPIPISEDGIRRNAPSTKKSHTSPTGDGSSIRPNAGDGDQRTLNDPPSEARHRPNTTPIGERPRRTTTCQDVVDGVKMSPNTTPSRLRLRHTTTLFENGAKMRPATTPSGVTSRQRYLTNGTRSATVPAAQLYRWAANRKVGTQRCPQSTWSTQRNHIPAAFN</sequence>